<dbReference type="AlphaFoldDB" id="A0ABD6D3F9"/>
<dbReference type="InterPro" id="IPR013324">
    <property type="entry name" value="RNA_pol_sigma_r3/r4-like"/>
</dbReference>
<sequence>MGSFQSDPTYSFEAILDKLPAGIVVLSTDGTVQYANAAVERLFGYSPVEIVGEPFGSLFATDKDAPPRTDIVDALETVVEHGSRVEFRVTGRHRDGTESVRQLVMDRCELDSERHLFAVIVASTDENTYEHSLAELSDCLQELPTAESPSEIYTQTVETARGLFDHSIAVVETYDEAAGRLDPTEWTPEAEALTNGPRLFSTEWAFPWRIFSRQEGELVADVAAYDRIDSDETSLRSAILLPIGSHGVFIIGATEPDTFTETEFDIATILVAATQAARERVDHERRVREKQTQLNQQSASLDRLRRLNDITRELTSGLTEAESRAEIYRTVCERLVTFSPYQFAWFGARNGTGEVVPKAAVGSDGSSLETFEQPYTDEPTAHGTVGRALDERTPQVDNALHQDPPFEPWREAAIQHGYRAAISIPVIYQGTLYGIITVFASEADTFDSVEVSVLQELGGIVGYALNADERRQSFVSDQSIELEFSVHDRSASVFSLATDVGGVFTLENLIERPDGTTTMFFAVSGATAAEVVAWADDQSSVTEIRLLTDREEECLFECVLEESTVWSQLLQRGGMVQDATAAPETTRIVIRIPRTADPRTFETVLQKHLGTVDLVARREYNEPIQTAEQFETEYQNQLTERQREVLQTAYYAGFFEWPRETNAGELADILGIAQPTVSRHLRTAERELFSMVYDDR</sequence>
<dbReference type="InterPro" id="IPR029016">
    <property type="entry name" value="GAF-like_dom_sf"/>
</dbReference>
<dbReference type="Pfam" id="PF04967">
    <property type="entry name" value="HTH_10"/>
    <property type="match status" value="1"/>
</dbReference>
<accession>A0ABD6D3F9</accession>
<keyword evidence="2" id="KW-0804">Transcription</keyword>
<dbReference type="Pfam" id="PF15915">
    <property type="entry name" value="BAT"/>
    <property type="match status" value="1"/>
</dbReference>
<keyword evidence="1" id="KW-0805">Transcription regulation</keyword>
<dbReference type="SUPFAM" id="SSF88659">
    <property type="entry name" value="Sigma3 and sigma4 domains of RNA polymerase sigma factors"/>
    <property type="match status" value="1"/>
</dbReference>
<feature type="coiled-coil region" evidence="3">
    <location>
        <begin position="273"/>
        <end position="307"/>
    </location>
</feature>
<feature type="domain" description="PAS" evidence="4">
    <location>
        <begin position="8"/>
        <end position="82"/>
    </location>
</feature>
<dbReference type="Pfam" id="PF00989">
    <property type="entry name" value="PAS"/>
    <property type="match status" value="1"/>
</dbReference>
<dbReference type="CDD" id="cd00090">
    <property type="entry name" value="HTH_ARSR"/>
    <property type="match status" value="1"/>
</dbReference>
<dbReference type="RefSeq" id="WP_256394297.1">
    <property type="nucleotide sequence ID" value="NZ_JANHDJ010000001.1"/>
</dbReference>
<keyword evidence="3" id="KW-0175">Coiled coil</keyword>
<dbReference type="PANTHER" id="PTHR34236">
    <property type="entry name" value="DIMETHYL SULFOXIDE REDUCTASE TRANSCRIPTIONAL ACTIVATOR"/>
    <property type="match status" value="1"/>
</dbReference>
<name>A0ABD6D3F9_9EURY</name>
<dbReference type="InterPro" id="IPR035965">
    <property type="entry name" value="PAS-like_dom_sf"/>
</dbReference>
<dbReference type="InterPro" id="IPR003018">
    <property type="entry name" value="GAF"/>
</dbReference>
<evidence type="ECO:0000256" key="3">
    <source>
        <dbReference type="SAM" id="Coils"/>
    </source>
</evidence>
<dbReference type="SMART" id="SM00091">
    <property type="entry name" value="PAS"/>
    <property type="match status" value="1"/>
</dbReference>
<dbReference type="NCBIfam" id="TIGR00229">
    <property type="entry name" value="sensory_box"/>
    <property type="match status" value="1"/>
</dbReference>
<dbReference type="SUPFAM" id="SSF55785">
    <property type="entry name" value="PYP-like sensor domain (PAS domain)"/>
    <property type="match status" value="1"/>
</dbReference>
<dbReference type="InterPro" id="IPR031803">
    <property type="entry name" value="BAT_GAF/HTH-assoc"/>
</dbReference>
<dbReference type="InterPro" id="IPR000014">
    <property type="entry name" value="PAS"/>
</dbReference>
<keyword evidence="6" id="KW-1185">Reference proteome</keyword>
<comment type="caution">
    <text evidence="5">The sequence shown here is derived from an EMBL/GenBank/DDBJ whole genome shotgun (WGS) entry which is preliminary data.</text>
</comment>
<dbReference type="InterPro" id="IPR013767">
    <property type="entry name" value="PAS_fold"/>
</dbReference>
<dbReference type="Gene3D" id="3.30.450.20">
    <property type="entry name" value="PAS domain"/>
    <property type="match status" value="1"/>
</dbReference>
<protein>
    <submittedName>
        <fullName evidence="5">Bacterio-opsin activator domain-containing protein</fullName>
    </submittedName>
</protein>
<evidence type="ECO:0000313" key="6">
    <source>
        <dbReference type="Proteomes" id="UP001597052"/>
    </source>
</evidence>
<evidence type="ECO:0000256" key="2">
    <source>
        <dbReference type="ARBA" id="ARBA00023163"/>
    </source>
</evidence>
<dbReference type="Gene3D" id="3.30.450.40">
    <property type="match status" value="2"/>
</dbReference>
<evidence type="ECO:0000256" key="1">
    <source>
        <dbReference type="ARBA" id="ARBA00023015"/>
    </source>
</evidence>
<reference evidence="5 6" key="1">
    <citation type="journal article" date="2019" name="Int. J. Syst. Evol. Microbiol.">
        <title>The Global Catalogue of Microorganisms (GCM) 10K type strain sequencing project: providing services to taxonomists for standard genome sequencing and annotation.</title>
        <authorList>
            <consortium name="The Broad Institute Genomics Platform"/>
            <consortium name="The Broad Institute Genome Sequencing Center for Infectious Disease"/>
            <person name="Wu L."/>
            <person name="Ma J."/>
        </authorList>
    </citation>
    <scope>NUCLEOTIDE SEQUENCE [LARGE SCALE GENOMIC DNA]</scope>
    <source>
        <strain evidence="5 6">CGMCC 1.10593</strain>
    </source>
</reference>
<dbReference type="Gene3D" id="1.10.10.10">
    <property type="entry name" value="Winged helix-like DNA-binding domain superfamily/Winged helix DNA-binding domain"/>
    <property type="match status" value="1"/>
</dbReference>
<dbReference type="InterPro" id="IPR011991">
    <property type="entry name" value="ArsR-like_HTH"/>
</dbReference>
<organism evidence="5 6">
    <name type="scientific">Halohasta litorea</name>
    <dbReference type="NCBI Taxonomy" id="869891"/>
    <lineage>
        <taxon>Archaea</taxon>
        <taxon>Methanobacteriati</taxon>
        <taxon>Methanobacteriota</taxon>
        <taxon>Stenosarchaea group</taxon>
        <taxon>Halobacteria</taxon>
        <taxon>Halobacteriales</taxon>
        <taxon>Haloferacaceae</taxon>
        <taxon>Halohasta</taxon>
    </lineage>
</organism>
<dbReference type="InterPro" id="IPR007050">
    <property type="entry name" value="HTH_bacterioopsin"/>
</dbReference>
<evidence type="ECO:0000259" key="4">
    <source>
        <dbReference type="PROSITE" id="PS50112"/>
    </source>
</evidence>
<dbReference type="CDD" id="cd00130">
    <property type="entry name" value="PAS"/>
    <property type="match status" value="1"/>
</dbReference>
<dbReference type="SUPFAM" id="SSF55781">
    <property type="entry name" value="GAF domain-like"/>
    <property type="match status" value="2"/>
</dbReference>
<proteinExistence type="predicted"/>
<gene>
    <name evidence="5" type="ORF">ACFSBW_01710</name>
</gene>
<dbReference type="PROSITE" id="PS50112">
    <property type="entry name" value="PAS"/>
    <property type="match status" value="1"/>
</dbReference>
<dbReference type="Proteomes" id="UP001597052">
    <property type="component" value="Unassembled WGS sequence"/>
</dbReference>
<dbReference type="Pfam" id="PF13185">
    <property type="entry name" value="GAF_2"/>
    <property type="match status" value="1"/>
</dbReference>
<dbReference type="SMART" id="SM00065">
    <property type="entry name" value="GAF"/>
    <property type="match status" value="2"/>
</dbReference>
<dbReference type="InterPro" id="IPR036388">
    <property type="entry name" value="WH-like_DNA-bd_sf"/>
</dbReference>
<dbReference type="PANTHER" id="PTHR34236:SF1">
    <property type="entry name" value="DIMETHYL SULFOXIDE REDUCTASE TRANSCRIPTIONAL ACTIVATOR"/>
    <property type="match status" value="1"/>
</dbReference>
<evidence type="ECO:0000313" key="5">
    <source>
        <dbReference type="EMBL" id="MFD1640592.1"/>
    </source>
</evidence>
<dbReference type="EMBL" id="JBHUDM010000001">
    <property type="protein sequence ID" value="MFD1640592.1"/>
    <property type="molecule type" value="Genomic_DNA"/>
</dbReference>